<evidence type="ECO:0000313" key="3">
    <source>
        <dbReference type="Proteomes" id="UP000037446"/>
    </source>
</evidence>
<evidence type="ECO:0008006" key="4">
    <source>
        <dbReference type="Google" id="ProtNLM"/>
    </source>
</evidence>
<name>A0A0L1KGB9_9SPHN</name>
<feature type="chain" id="PRO_5005554809" description="Lipoprotein" evidence="1">
    <location>
        <begin position="22"/>
        <end position="144"/>
    </location>
</feature>
<dbReference type="EMBL" id="JYNE01000018">
    <property type="protein sequence ID" value="KNH03028.1"/>
    <property type="molecule type" value="Genomic_DNA"/>
</dbReference>
<dbReference type="PATRIC" id="fig|1306953.7.peg.1020"/>
<evidence type="ECO:0000313" key="2">
    <source>
        <dbReference type="EMBL" id="KNH03028.1"/>
    </source>
</evidence>
<keyword evidence="1" id="KW-0732">Signal</keyword>
<proteinExistence type="predicted"/>
<dbReference type="AlphaFoldDB" id="A0A0L1KGB9"/>
<dbReference type="RefSeq" id="WP_050599613.1">
    <property type="nucleotide sequence ID" value="NZ_JYNE01000018.1"/>
</dbReference>
<comment type="caution">
    <text evidence="2">The sequence shown here is derived from an EMBL/GenBank/DDBJ whole genome shotgun (WGS) entry which is preliminary data.</text>
</comment>
<dbReference type="Proteomes" id="UP000037446">
    <property type="component" value="Unassembled WGS sequence"/>
</dbReference>
<accession>A0A0L1KGB9</accession>
<reference evidence="2" key="1">
    <citation type="submission" date="2015-02" db="EMBL/GenBank/DDBJ databases">
        <authorList>
            <person name="Chooi Y.-H."/>
        </authorList>
    </citation>
    <scope>NUCLEOTIDE SEQUENCE [LARGE SCALE GENOMIC DNA]</scope>
    <source>
        <strain evidence="2">LAMA 915</strain>
    </source>
</reference>
<dbReference type="STRING" id="1306953.J121_993"/>
<sequence length="144" mass="14689">MTLRPCLAGLAFLLLPACGGADNGAPGALATGVFDGIAEGETVHFTGTEPFWGGMAGGGIASYATPEEPDGREFPVTRFAGNNGLAISGDLGTAAFDLTVTPGACSDGMSDRTYPFTATLLIGNEQRQGCAWTDSQPFTGPERP</sequence>
<evidence type="ECO:0000256" key="1">
    <source>
        <dbReference type="SAM" id="SignalP"/>
    </source>
</evidence>
<organism evidence="2 3">
    <name type="scientific">Qipengyuania citrea LAMA 915</name>
    <dbReference type="NCBI Taxonomy" id="1306953"/>
    <lineage>
        <taxon>Bacteria</taxon>
        <taxon>Pseudomonadati</taxon>
        <taxon>Pseudomonadota</taxon>
        <taxon>Alphaproteobacteria</taxon>
        <taxon>Sphingomonadales</taxon>
        <taxon>Erythrobacteraceae</taxon>
        <taxon>Qipengyuania</taxon>
    </lineage>
</organism>
<protein>
    <recommendedName>
        <fullName evidence="4">Lipoprotein</fullName>
    </recommendedName>
</protein>
<gene>
    <name evidence="2" type="ORF">J121_993</name>
</gene>
<feature type="signal peptide" evidence="1">
    <location>
        <begin position="1"/>
        <end position="21"/>
    </location>
</feature>